<organism evidence="3 4">
    <name type="scientific">Colwellia maritima</name>
    <dbReference type="NCBI Taxonomy" id="2912588"/>
    <lineage>
        <taxon>Bacteria</taxon>
        <taxon>Pseudomonadati</taxon>
        <taxon>Pseudomonadota</taxon>
        <taxon>Gammaproteobacteria</taxon>
        <taxon>Alteromonadales</taxon>
        <taxon>Colwelliaceae</taxon>
        <taxon>Colwellia</taxon>
    </lineage>
</organism>
<keyword evidence="1" id="KW-0732">Signal</keyword>
<name>A0ABS9X0K3_9GAMM</name>
<comment type="caution">
    <text evidence="3">The sequence shown here is derived from an EMBL/GenBank/DDBJ whole genome shotgun (WGS) entry which is preliminary data.</text>
</comment>
<reference evidence="3" key="1">
    <citation type="submission" date="2022-01" db="EMBL/GenBank/DDBJ databases">
        <title>Colwellia maritima, isolated from seawater.</title>
        <authorList>
            <person name="Kristyanto S."/>
            <person name="Jung J."/>
            <person name="Jeon C.O."/>
        </authorList>
    </citation>
    <scope>NUCLEOTIDE SEQUENCE</scope>
    <source>
        <strain evidence="3">MSW7</strain>
    </source>
</reference>
<dbReference type="RefSeq" id="WP_242286014.1">
    <property type="nucleotide sequence ID" value="NZ_JAKKSL010000002.1"/>
</dbReference>
<evidence type="ECO:0000259" key="2">
    <source>
        <dbReference type="Pfam" id="PF02563"/>
    </source>
</evidence>
<gene>
    <name evidence="3" type="ORF">L3081_10710</name>
</gene>
<sequence length="152" mass="17369">MKLLKLFFILYLTVIMPISGFAIADEIDDYRISADDQISITVFNENDLSVDKVRVSGNGDISMPLLGQVAIEGHTISEVEQKITELLLEGYLKKPNVTVTITEYRPFYINGEIKKPGSYPYKKNLTVEKAVALGRWVHRKSLSHHYFFSKRE</sequence>
<protein>
    <submittedName>
        <fullName evidence="3">Polysaccharide export protein</fullName>
    </submittedName>
</protein>
<dbReference type="Proteomes" id="UP001139646">
    <property type="component" value="Unassembled WGS sequence"/>
</dbReference>
<dbReference type="PANTHER" id="PTHR33619">
    <property type="entry name" value="POLYSACCHARIDE EXPORT PROTEIN GFCE-RELATED"/>
    <property type="match status" value="1"/>
</dbReference>
<dbReference type="Pfam" id="PF02563">
    <property type="entry name" value="Poly_export"/>
    <property type="match status" value="1"/>
</dbReference>
<dbReference type="Gene3D" id="3.30.1950.10">
    <property type="entry name" value="wza like domain"/>
    <property type="match status" value="1"/>
</dbReference>
<proteinExistence type="predicted"/>
<feature type="domain" description="Polysaccharide export protein N-terminal" evidence="2">
    <location>
        <begin position="28"/>
        <end position="102"/>
    </location>
</feature>
<dbReference type="InterPro" id="IPR049712">
    <property type="entry name" value="Poly_export"/>
</dbReference>
<dbReference type="PANTHER" id="PTHR33619:SF3">
    <property type="entry name" value="POLYSACCHARIDE EXPORT PROTEIN GFCE-RELATED"/>
    <property type="match status" value="1"/>
</dbReference>
<evidence type="ECO:0000256" key="1">
    <source>
        <dbReference type="ARBA" id="ARBA00022729"/>
    </source>
</evidence>
<accession>A0ABS9X0K3</accession>
<evidence type="ECO:0000313" key="4">
    <source>
        <dbReference type="Proteomes" id="UP001139646"/>
    </source>
</evidence>
<keyword evidence="4" id="KW-1185">Reference proteome</keyword>
<dbReference type="InterPro" id="IPR003715">
    <property type="entry name" value="Poly_export_N"/>
</dbReference>
<evidence type="ECO:0000313" key="3">
    <source>
        <dbReference type="EMBL" id="MCI2283784.1"/>
    </source>
</evidence>
<dbReference type="EMBL" id="JAKKSL010000002">
    <property type="protein sequence ID" value="MCI2283784.1"/>
    <property type="molecule type" value="Genomic_DNA"/>
</dbReference>